<evidence type="ECO:0000259" key="3">
    <source>
        <dbReference type="Pfam" id="PF10342"/>
    </source>
</evidence>
<dbReference type="AlphaFoldDB" id="A0A1Y1XRY2"/>
<evidence type="ECO:0000313" key="5">
    <source>
        <dbReference type="Proteomes" id="UP000193498"/>
    </source>
</evidence>
<accession>A0A1Y1XRY2</accession>
<dbReference type="Proteomes" id="UP000193498">
    <property type="component" value="Unassembled WGS sequence"/>
</dbReference>
<gene>
    <name evidence="4" type="ORF">K493DRAFT_319403</name>
</gene>
<feature type="signal peptide" evidence="2">
    <location>
        <begin position="1"/>
        <end position="19"/>
    </location>
</feature>
<dbReference type="InterPro" id="IPR018466">
    <property type="entry name" value="Kre9/Knh1-like_N"/>
</dbReference>
<dbReference type="Pfam" id="PF10342">
    <property type="entry name" value="Kre9_KNH"/>
    <property type="match status" value="1"/>
</dbReference>
<evidence type="ECO:0000256" key="2">
    <source>
        <dbReference type="SAM" id="SignalP"/>
    </source>
</evidence>
<keyword evidence="5" id="KW-1185">Reference proteome</keyword>
<feature type="chain" id="PRO_5012553446" description="Yeast cell wall synthesis Kre9/Knh1-like N-terminal domain-containing protein" evidence="2">
    <location>
        <begin position="20"/>
        <end position="124"/>
    </location>
</feature>
<comment type="caution">
    <text evidence="4">The sequence shown here is derived from an EMBL/GenBank/DDBJ whole genome shotgun (WGS) entry which is preliminary data.</text>
</comment>
<dbReference type="InParanoid" id="A0A1Y1XRY2"/>
<keyword evidence="1 2" id="KW-0732">Signal</keyword>
<proteinExistence type="predicted"/>
<reference evidence="4 5" key="1">
    <citation type="submission" date="2016-07" db="EMBL/GenBank/DDBJ databases">
        <title>Pervasive Adenine N6-methylation of Active Genes in Fungi.</title>
        <authorList>
            <consortium name="DOE Joint Genome Institute"/>
            <person name="Mondo S.J."/>
            <person name="Dannebaum R.O."/>
            <person name="Kuo R.C."/>
            <person name="Labutti K."/>
            <person name="Haridas S."/>
            <person name="Kuo A."/>
            <person name="Salamov A."/>
            <person name="Ahrendt S.R."/>
            <person name="Lipzen A."/>
            <person name="Sullivan W."/>
            <person name="Andreopoulos W.B."/>
            <person name="Clum A."/>
            <person name="Lindquist E."/>
            <person name="Daum C."/>
            <person name="Ramamoorthy G.K."/>
            <person name="Gryganskyi A."/>
            <person name="Culley D."/>
            <person name="Magnuson J.K."/>
            <person name="James T.Y."/>
            <person name="O'Malley M.A."/>
            <person name="Stajich J.E."/>
            <person name="Spatafora J.W."/>
            <person name="Visel A."/>
            <person name="Grigoriev I.V."/>
        </authorList>
    </citation>
    <scope>NUCLEOTIDE SEQUENCE [LARGE SCALE GENOMIC DNA]</scope>
    <source>
        <strain evidence="4 5">CBS 931.73</strain>
    </source>
</reference>
<feature type="domain" description="Yeast cell wall synthesis Kre9/Knh1-like N-terminal" evidence="3">
    <location>
        <begin position="25"/>
        <end position="110"/>
    </location>
</feature>
<name>A0A1Y1XRY2_9FUNG</name>
<organism evidence="4 5">
    <name type="scientific">Basidiobolus meristosporus CBS 931.73</name>
    <dbReference type="NCBI Taxonomy" id="1314790"/>
    <lineage>
        <taxon>Eukaryota</taxon>
        <taxon>Fungi</taxon>
        <taxon>Fungi incertae sedis</taxon>
        <taxon>Zoopagomycota</taxon>
        <taxon>Entomophthoromycotina</taxon>
        <taxon>Basidiobolomycetes</taxon>
        <taxon>Basidiobolales</taxon>
        <taxon>Basidiobolaceae</taxon>
        <taxon>Basidiobolus</taxon>
    </lineage>
</organism>
<sequence length="124" mass="14240">MRFPVILTALVSTLGFALADFETITPTPNGRYVSGQTLKISWKDNGDGKLINDRTTFSIRLSNGPRVRLWHPVLEIANFTKPFPSSYNWKIPKNLKADRYFLVYTDNTRTQPKSDYFFVDGPKH</sequence>
<dbReference type="EMBL" id="MCFE01000523">
    <property type="protein sequence ID" value="ORX88521.1"/>
    <property type="molecule type" value="Genomic_DNA"/>
</dbReference>
<evidence type="ECO:0000313" key="4">
    <source>
        <dbReference type="EMBL" id="ORX88521.1"/>
    </source>
</evidence>
<evidence type="ECO:0000256" key="1">
    <source>
        <dbReference type="ARBA" id="ARBA00022729"/>
    </source>
</evidence>
<dbReference type="OrthoDB" id="2358801at2759"/>
<protein>
    <recommendedName>
        <fullName evidence="3">Yeast cell wall synthesis Kre9/Knh1-like N-terminal domain-containing protein</fullName>
    </recommendedName>
</protein>